<evidence type="ECO:0000256" key="1">
    <source>
        <dbReference type="SAM" id="MobiDB-lite"/>
    </source>
</evidence>
<feature type="compositionally biased region" description="Low complexity" evidence="1">
    <location>
        <begin position="38"/>
        <end position="47"/>
    </location>
</feature>
<feature type="region of interest" description="Disordered" evidence="1">
    <location>
        <begin position="20"/>
        <end position="47"/>
    </location>
</feature>
<organism evidence="2 3">
    <name type="scientific">Lophiotrema nucula</name>
    <dbReference type="NCBI Taxonomy" id="690887"/>
    <lineage>
        <taxon>Eukaryota</taxon>
        <taxon>Fungi</taxon>
        <taxon>Dikarya</taxon>
        <taxon>Ascomycota</taxon>
        <taxon>Pezizomycotina</taxon>
        <taxon>Dothideomycetes</taxon>
        <taxon>Pleosporomycetidae</taxon>
        <taxon>Pleosporales</taxon>
        <taxon>Lophiotremataceae</taxon>
        <taxon>Lophiotrema</taxon>
    </lineage>
</organism>
<gene>
    <name evidence="2" type="ORF">BDV96DRAFT_649882</name>
</gene>
<protein>
    <submittedName>
        <fullName evidence="2">Uncharacterized protein</fullName>
    </submittedName>
</protein>
<dbReference type="Proteomes" id="UP000799770">
    <property type="component" value="Unassembled WGS sequence"/>
</dbReference>
<sequence>MPVTRETVEQLKTVLAQLESELDSEESVPQVNQTSSEQAIAQPSSIKSSIKAIRSVLGDTEAIVALKSRPDRKPAKKFSRSTDPTQADDAAAKDIRTNVPSKRSKAKTPTSEPPTVFHSLNTFRRLADPDRDEQDDFEPTWKELADMVEIDIQVAATKRRKQDFAELLSLKLMLAGVATLHRTTLDHVENHVMLYHRQDDSFMAGLKKILKRGQKVSQEVIDKVGNGLDE</sequence>
<dbReference type="EMBL" id="ML977333">
    <property type="protein sequence ID" value="KAF2111914.1"/>
    <property type="molecule type" value="Genomic_DNA"/>
</dbReference>
<keyword evidence="3" id="KW-1185">Reference proteome</keyword>
<dbReference type="AlphaFoldDB" id="A0A6A5YYL6"/>
<proteinExistence type="predicted"/>
<reference evidence="2" key="1">
    <citation type="journal article" date="2020" name="Stud. Mycol.">
        <title>101 Dothideomycetes genomes: a test case for predicting lifestyles and emergence of pathogens.</title>
        <authorList>
            <person name="Haridas S."/>
            <person name="Albert R."/>
            <person name="Binder M."/>
            <person name="Bloem J."/>
            <person name="Labutti K."/>
            <person name="Salamov A."/>
            <person name="Andreopoulos B."/>
            <person name="Baker S."/>
            <person name="Barry K."/>
            <person name="Bills G."/>
            <person name="Bluhm B."/>
            <person name="Cannon C."/>
            <person name="Castanera R."/>
            <person name="Culley D."/>
            <person name="Daum C."/>
            <person name="Ezra D."/>
            <person name="Gonzalez J."/>
            <person name="Henrissat B."/>
            <person name="Kuo A."/>
            <person name="Liang C."/>
            <person name="Lipzen A."/>
            <person name="Lutzoni F."/>
            <person name="Magnuson J."/>
            <person name="Mondo S."/>
            <person name="Nolan M."/>
            <person name="Ohm R."/>
            <person name="Pangilinan J."/>
            <person name="Park H.-J."/>
            <person name="Ramirez L."/>
            <person name="Alfaro M."/>
            <person name="Sun H."/>
            <person name="Tritt A."/>
            <person name="Yoshinaga Y."/>
            <person name="Zwiers L.-H."/>
            <person name="Turgeon B."/>
            <person name="Goodwin S."/>
            <person name="Spatafora J."/>
            <person name="Crous P."/>
            <person name="Grigoriev I."/>
        </authorList>
    </citation>
    <scope>NUCLEOTIDE SEQUENCE</scope>
    <source>
        <strain evidence="2">CBS 627.86</strain>
    </source>
</reference>
<feature type="compositionally biased region" description="Polar residues" evidence="1">
    <location>
        <begin position="27"/>
        <end position="37"/>
    </location>
</feature>
<evidence type="ECO:0000313" key="2">
    <source>
        <dbReference type="EMBL" id="KAF2111914.1"/>
    </source>
</evidence>
<evidence type="ECO:0000313" key="3">
    <source>
        <dbReference type="Proteomes" id="UP000799770"/>
    </source>
</evidence>
<feature type="region of interest" description="Disordered" evidence="1">
    <location>
        <begin position="66"/>
        <end position="116"/>
    </location>
</feature>
<accession>A0A6A5YYL6</accession>
<name>A0A6A5YYL6_9PLEO</name>